<accession>A0A0F9VEF7</accession>
<dbReference type="Gene3D" id="3.40.1350.10">
    <property type="match status" value="1"/>
</dbReference>
<dbReference type="EMBL" id="LAZR01000373">
    <property type="protein sequence ID" value="KKN71946.1"/>
    <property type="molecule type" value="Genomic_DNA"/>
</dbReference>
<evidence type="ECO:0000313" key="1">
    <source>
        <dbReference type="EMBL" id="KKN71946.1"/>
    </source>
</evidence>
<reference evidence="1" key="1">
    <citation type="journal article" date="2015" name="Nature">
        <title>Complex archaea that bridge the gap between prokaryotes and eukaryotes.</title>
        <authorList>
            <person name="Spang A."/>
            <person name="Saw J.H."/>
            <person name="Jorgensen S.L."/>
            <person name="Zaremba-Niedzwiedzka K."/>
            <person name="Martijn J."/>
            <person name="Lind A.E."/>
            <person name="van Eijk R."/>
            <person name="Schleper C."/>
            <person name="Guy L."/>
            <person name="Ettema T.J."/>
        </authorList>
    </citation>
    <scope>NUCLEOTIDE SEQUENCE</scope>
</reference>
<comment type="caution">
    <text evidence="1">The sequence shown here is derived from an EMBL/GenBank/DDBJ whole genome shotgun (WGS) entry which is preliminary data.</text>
</comment>
<organism evidence="1">
    <name type="scientific">marine sediment metagenome</name>
    <dbReference type="NCBI Taxonomy" id="412755"/>
    <lineage>
        <taxon>unclassified sequences</taxon>
        <taxon>metagenomes</taxon>
        <taxon>ecological metagenomes</taxon>
    </lineage>
</organism>
<sequence>MKYHELFDAFKEATGTPKTGRKDDSIGTKPTIPCPDVPESVVLKNCLEWLHKRGIVCDRNNTGLIDVRGGKMLFGIKGAGDIVGCLPSGRHFEIEVKRGRGGSLSSGQQKRKRKIMSNNGVYLIVHSVGELEKLLMSILKRR</sequence>
<evidence type="ECO:0008006" key="2">
    <source>
        <dbReference type="Google" id="ProtNLM"/>
    </source>
</evidence>
<dbReference type="InterPro" id="IPR011856">
    <property type="entry name" value="tRNA_endonuc-like_dom_sf"/>
</dbReference>
<dbReference type="GO" id="GO:0003676">
    <property type="term" value="F:nucleic acid binding"/>
    <property type="evidence" value="ECO:0007669"/>
    <property type="project" value="InterPro"/>
</dbReference>
<name>A0A0F9VEF7_9ZZZZ</name>
<proteinExistence type="predicted"/>
<dbReference type="AlphaFoldDB" id="A0A0F9VEF7"/>
<protein>
    <recommendedName>
        <fullName evidence="2">VRR-NUC domain-containing protein</fullName>
    </recommendedName>
</protein>
<gene>
    <name evidence="1" type="ORF">LCGC14_0415920</name>
</gene>